<dbReference type="SMART" id="SM00953">
    <property type="entry name" value="RES"/>
    <property type="match status" value="1"/>
</dbReference>
<feature type="domain" description="RES" evidence="1">
    <location>
        <begin position="77"/>
        <end position="203"/>
    </location>
</feature>
<name>A0ABV5HSC1_9VIBR</name>
<dbReference type="Proteomes" id="UP001589645">
    <property type="component" value="Unassembled WGS sequence"/>
</dbReference>
<dbReference type="InterPro" id="IPR014914">
    <property type="entry name" value="RES_dom"/>
</dbReference>
<evidence type="ECO:0000313" key="3">
    <source>
        <dbReference type="Proteomes" id="UP001589645"/>
    </source>
</evidence>
<protein>
    <submittedName>
        <fullName evidence="2">RES family NAD+ phosphorylase</fullName>
    </submittedName>
</protein>
<organism evidence="2 3">
    <name type="scientific">Vibrio olivae</name>
    <dbReference type="NCBI Taxonomy" id="1243002"/>
    <lineage>
        <taxon>Bacteria</taxon>
        <taxon>Pseudomonadati</taxon>
        <taxon>Pseudomonadota</taxon>
        <taxon>Gammaproteobacteria</taxon>
        <taxon>Vibrionales</taxon>
        <taxon>Vibrionaceae</taxon>
        <taxon>Vibrio</taxon>
    </lineage>
</organism>
<proteinExistence type="predicted"/>
<evidence type="ECO:0000313" key="2">
    <source>
        <dbReference type="EMBL" id="MFB9137009.1"/>
    </source>
</evidence>
<dbReference type="RefSeq" id="WP_390195799.1">
    <property type="nucleotide sequence ID" value="NZ_JBHMEP010000008.1"/>
</dbReference>
<evidence type="ECO:0000259" key="1">
    <source>
        <dbReference type="SMART" id="SM00953"/>
    </source>
</evidence>
<gene>
    <name evidence="2" type="ORF">ACFFUV_18725</name>
</gene>
<sequence>MGIKEVKASQGYRLVNTKYPPISLFDDVADAEDFDKLYAIQAMTNPRLRDEVGDVTLIAPDEIPYQCQRGRSFAIAPFTHINPSGGRFSDGLFGALYIASTEQTAALEVRHHQQQYWQNVEGLGYDRFLFRGLIVTHQAAPIYHIDTSQEAVLNPSSYIDSQQLARELKQQDFQAVHYPSVRDENGECWALFTPKPVSDVVQSYLLEMIWDGDSISEVNKVDHLCL</sequence>
<dbReference type="EMBL" id="JBHMEP010000008">
    <property type="protein sequence ID" value="MFB9137009.1"/>
    <property type="molecule type" value="Genomic_DNA"/>
</dbReference>
<dbReference type="Pfam" id="PF08808">
    <property type="entry name" value="RES"/>
    <property type="match status" value="1"/>
</dbReference>
<comment type="caution">
    <text evidence="2">The sequence shown here is derived from an EMBL/GenBank/DDBJ whole genome shotgun (WGS) entry which is preliminary data.</text>
</comment>
<keyword evidence="3" id="KW-1185">Reference proteome</keyword>
<accession>A0ABV5HSC1</accession>
<reference evidence="2 3" key="1">
    <citation type="submission" date="2024-09" db="EMBL/GenBank/DDBJ databases">
        <authorList>
            <person name="Sun Q."/>
            <person name="Mori K."/>
        </authorList>
    </citation>
    <scope>NUCLEOTIDE SEQUENCE [LARGE SCALE GENOMIC DNA]</scope>
    <source>
        <strain evidence="2 3">CECT 8064</strain>
    </source>
</reference>